<dbReference type="OrthoDB" id="19606at2759"/>
<dbReference type="STRING" id="291195.A0A437AMZ9"/>
<dbReference type="GO" id="GO:0006269">
    <property type="term" value="P:DNA replication, synthesis of primer"/>
    <property type="evidence" value="ECO:0007669"/>
    <property type="project" value="InterPro"/>
</dbReference>
<dbReference type="InterPro" id="IPR002755">
    <property type="entry name" value="DNA_primase_S"/>
</dbReference>
<dbReference type="VEuPathDB" id="MicrosporidiaDB:TUBRATIS_10610"/>
<comment type="caution">
    <text evidence="2">The sequence shown here is derived from an EMBL/GenBank/DDBJ whole genome shotgun (WGS) entry which is preliminary data.</text>
</comment>
<accession>A0A437AMZ9</accession>
<gene>
    <name evidence="2" type="ORF">TUBRATIS_10610</name>
</gene>
<dbReference type="PANTHER" id="PTHR10536">
    <property type="entry name" value="DNA PRIMASE SMALL SUBUNIT"/>
    <property type="match status" value="1"/>
</dbReference>
<keyword evidence="3" id="KW-1185">Reference proteome</keyword>
<dbReference type="AlphaFoldDB" id="A0A437AMZ9"/>
<name>A0A437AMZ9_9MICR</name>
<proteinExistence type="inferred from homology"/>
<evidence type="ECO:0000256" key="1">
    <source>
        <dbReference type="ARBA" id="ARBA00009762"/>
    </source>
</evidence>
<reference evidence="2 3" key="1">
    <citation type="submission" date="2018-10" db="EMBL/GenBank/DDBJ databases">
        <title>Draft genome sequence of the microsporidian Tubulinosema ratisbonensis.</title>
        <authorList>
            <person name="Polonais V."/>
            <person name="Peyretaillade E."/>
            <person name="Niehus S."/>
            <person name="Wawrzyniak I."/>
            <person name="Franchet A."/>
            <person name="Gaspin C."/>
            <person name="Reichstadt M."/>
            <person name="Belser C."/>
            <person name="Labadie K."/>
            <person name="Delbac F."/>
            <person name="Ferrandon D."/>
        </authorList>
    </citation>
    <scope>NUCLEOTIDE SEQUENCE [LARGE SCALE GENOMIC DNA]</scope>
    <source>
        <strain evidence="2 3">Franzen</strain>
    </source>
</reference>
<dbReference type="EMBL" id="RCSS01000220">
    <property type="protein sequence ID" value="RVD92438.1"/>
    <property type="molecule type" value="Genomic_DNA"/>
</dbReference>
<evidence type="ECO:0000313" key="3">
    <source>
        <dbReference type="Proteomes" id="UP000282876"/>
    </source>
</evidence>
<dbReference type="SUPFAM" id="SSF56747">
    <property type="entry name" value="Prim-pol domain"/>
    <property type="match status" value="1"/>
</dbReference>
<dbReference type="Pfam" id="PF01896">
    <property type="entry name" value="DNA_primase_S"/>
    <property type="match status" value="1"/>
</dbReference>
<organism evidence="2 3">
    <name type="scientific">Tubulinosema ratisbonensis</name>
    <dbReference type="NCBI Taxonomy" id="291195"/>
    <lineage>
        <taxon>Eukaryota</taxon>
        <taxon>Fungi</taxon>
        <taxon>Fungi incertae sedis</taxon>
        <taxon>Microsporidia</taxon>
        <taxon>Tubulinosematoidea</taxon>
        <taxon>Tubulinosematidae</taxon>
        <taxon>Tubulinosema</taxon>
    </lineage>
</organism>
<protein>
    <submittedName>
        <fullName evidence="2">DNA primase small subunit</fullName>
    </submittedName>
</protein>
<comment type="similarity">
    <text evidence="1">Belongs to the eukaryotic-type primase small subunit family.</text>
</comment>
<dbReference type="GO" id="GO:0003899">
    <property type="term" value="F:DNA-directed RNA polymerase activity"/>
    <property type="evidence" value="ECO:0007669"/>
    <property type="project" value="InterPro"/>
</dbReference>
<dbReference type="Proteomes" id="UP000282876">
    <property type="component" value="Unassembled WGS sequence"/>
</dbReference>
<evidence type="ECO:0000313" key="2">
    <source>
        <dbReference type="EMBL" id="RVD92438.1"/>
    </source>
</evidence>
<sequence length="272" mass="32006">MDENETTKLKKYYENSYPFAQMFDLFRVNDRREFSLTLANEAYLRYNTFNTVQEFKSIVCEKVPTKFDIGAIYKERPQKGLNNIPEKKELVFDIDLTDYPRDCCTGKSICSICFTIIKVSVKLLNYILSQEFGFKKIKFFFSGNRGLHCWVFDEDALLLDGLERKSLTGYINYVNQKGLFVEEYINILKEYFDLKDHKELIEKYYLKLDAKVSHDLNHLLKAPFCIHPLSKKVCIPVHARNIDDLYLDDIPTLSDVINEPSILDEYVKELLF</sequence>
<dbReference type="Gene3D" id="3.90.920.10">
    <property type="entry name" value="DNA primase, PRIM domain"/>
    <property type="match status" value="2"/>
</dbReference>